<dbReference type="EMBL" id="MHNZ01000034">
    <property type="protein sequence ID" value="OGZ55331.1"/>
    <property type="molecule type" value="Genomic_DNA"/>
</dbReference>
<sequence>MNAETRICQNCQQKFVIEPEDFGFYEKIKVPAPTFCWLCRAQRRLAFRGERRLYKRKSDFSGKEILSMYAPEATVKVYEKDIWLSDSWDPMKYARDVDFSKPFIQQVAELIREAPLKNLNIVGNAPNSEYTNHITDPKNSYLVFNSNHPEDCGYSNGITFSKGCYDVSYAGKSEWCYQAFWINSCAHTIFSSHCEGSYDLMFCKDCVGCNNCIASVGLRNKQYHIFNEPYTKEEYEKKLKALDLSSYKNLQELAKKARAFWLKFPNKYIIGTHNNTVSGNYIEHSKNVKYSFLVREGENLKYCQYVQELPGSKDCYDYSIWGDNNRWVYECCACGINTANIKSCVFVMIDAHDIEYSYACSSSSDLFGCVALQKKQYCILNKQYSKEEYKDLVEKIKKHMDEMPYVDKRGCIYKYGEFFPAEISPFAYNDSVAQEYFPLSREEILANGSQWSEPLERDLKITLSYKDLPDKINEVKDSIKDEVIGCEHEGKCEDGCTIAFRIIPDELDFYRTMKLPVPRQCPSCRHWQRLQQRTSFRIWKRKCQCTGVASENQIYKNTAEHAHKAAHCPNEFETSYAPERPEIVYCEQCYQAEVA</sequence>
<comment type="caution">
    <text evidence="1">The sequence shown here is derived from an EMBL/GenBank/DDBJ whole genome shotgun (WGS) entry which is preliminary data.</text>
</comment>
<gene>
    <name evidence="1" type="ORF">A3J04_03795</name>
</gene>
<protein>
    <submittedName>
        <fullName evidence="1">Uncharacterized protein</fullName>
    </submittedName>
</protein>
<dbReference type="STRING" id="1802129.A3J04_03795"/>
<organism evidence="1 2">
    <name type="scientific">Candidatus Ryanbacteria bacterium RIFCSPLOWO2_02_FULL_47_14</name>
    <dbReference type="NCBI Taxonomy" id="1802129"/>
    <lineage>
        <taxon>Bacteria</taxon>
        <taxon>Candidatus Ryaniibacteriota</taxon>
    </lineage>
</organism>
<dbReference type="AlphaFoldDB" id="A0A1G2GZD4"/>
<evidence type="ECO:0000313" key="2">
    <source>
        <dbReference type="Proteomes" id="UP000177954"/>
    </source>
</evidence>
<accession>A0A1G2GZD4</accession>
<proteinExistence type="predicted"/>
<name>A0A1G2GZD4_9BACT</name>
<dbReference type="Proteomes" id="UP000177954">
    <property type="component" value="Unassembled WGS sequence"/>
</dbReference>
<evidence type="ECO:0000313" key="1">
    <source>
        <dbReference type="EMBL" id="OGZ55331.1"/>
    </source>
</evidence>
<reference evidence="1 2" key="1">
    <citation type="journal article" date="2016" name="Nat. Commun.">
        <title>Thousands of microbial genomes shed light on interconnected biogeochemical processes in an aquifer system.</title>
        <authorList>
            <person name="Anantharaman K."/>
            <person name="Brown C.T."/>
            <person name="Hug L.A."/>
            <person name="Sharon I."/>
            <person name="Castelle C.J."/>
            <person name="Probst A.J."/>
            <person name="Thomas B.C."/>
            <person name="Singh A."/>
            <person name="Wilkins M.J."/>
            <person name="Karaoz U."/>
            <person name="Brodie E.L."/>
            <person name="Williams K.H."/>
            <person name="Hubbard S.S."/>
            <person name="Banfield J.F."/>
        </authorList>
    </citation>
    <scope>NUCLEOTIDE SEQUENCE [LARGE SCALE GENOMIC DNA]</scope>
</reference>